<dbReference type="InterPro" id="IPR058534">
    <property type="entry name" value="YjdF"/>
</dbReference>
<protein>
    <submittedName>
        <fullName evidence="2">Inner membrane protein YjdF</fullName>
    </submittedName>
</protein>
<dbReference type="AlphaFoldDB" id="A0A9W4PD60"/>
<evidence type="ECO:0000256" key="1">
    <source>
        <dbReference type="SAM" id="Phobius"/>
    </source>
</evidence>
<proteinExistence type="predicted"/>
<gene>
    <name evidence="2" type="primary">yjdF</name>
    <name evidence="2" type="ORF">SRABI133_02357</name>
</gene>
<feature type="transmembrane region" description="Helical" evidence="1">
    <location>
        <begin position="176"/>
        <end position="194"/>
    </location>
</feature>
<feature type="transmembrane region" description="Helical" evidence="1">
    <location>
        <begin position="59"/>
        <end position="80"/>
    </location>
</feature>
<accession>A0A9W4PD60</accession>
<keyword evidence="1" id="KW-1133">Transmembrane helix</keyword>
<feature type="transmembrane region" description="Helical" evidence="1">
    <location>
        <begin position="100"/>
        <end position="119"/>
    </location>
</feature>
<sequence>MGRNKSILIHLILLLLVTTVFIWSVIKPEGYLIWTMEVLPAVVFLIFVLATYNKFRLTTLSYFVIAVLSITMFIGAHYTYSKVPLFNWLKDHYDLTRNHYDRFGHFLKGLFAIVIREIVIRKTPLTKGPWLFAVTLSFALAIGALYEIIEWITAIISKGGKASKEFLGTQGDIWDAQWDMSLTLIGSILVLFTLSKLHDKLLRKVKNREEKKM</sequence>
<comment type="caution">
    <text evidence="2">The sequence shown here is derived from an EMBL/GenBank/DDBJ whole genome shotgun (WGS) entry which is preliminary data.</text>
</comment>
<evidence type="ECO:0000313" key="3">
    <source>
        <dbReference type="Proteomes" id="UP000789326"/>
    </source>
</evidence>
<keyword evidence="1" id="KW-0472">Membrane</keyword>
<keyword evidence="1" id="KW-0812">Transmembrane</keyword>
<dbReference type="Proteomes" id="UP000789326">
    <property type="component" value="Unassembled WGS sequence"/>
</dbReference>
<reference evidence="2" key="1">
    <citation type="submission" date="2021-11" db="EMBL/GenBank/DDBJ databases">
        <authorList>
            <person name="Bulgarelli D."/>
        </authorList>
    </citation>
    <scope>NUCLEOTIDE SEQUENCE</scope>
    <source>
        <strain evidence="2">Bi133</strain>
    </source>
</reference>
<dbReference type="PIRSF" id="PIRSF020606">
    <property type="entry name" value="UCP020606"/>
    <property type="match status" value="1"/>
</dbReference>
<organism evidence="2 3">
    <name type="scientific">Peribacillus simplex</name>
    <dbReference type="NCBI Taxonomy" id="1478"/>
    <lineage>
        <taxon>Bacteria</taxon>
        <taxon>Bacillati</taxon>
        <taxon>Bacillota</taxon>
        <taxon>Bacilli</taxon>
        <taxon>Bacillales</taxon>
        <taxon>Bacillaceae</taxon>
        <taxon>Peribacillus</taxon>
    </lineage>
</organism>
<name>A0A9W4PD60_9BACI</name>
<feature type="transmembrane region" description="Helical" evidence="1">
    <location>
        <begin position="32"/>
        <end position="52"/>
    </location>
</feature>
<evidence type="ECO:0000313" key="2">
    <source>
        <dbReference type="EMBL" id="CAH0219343.1"/>
    </source>
</evidence>
<feature type="transmembrane region" description="Helical" evidence="1">
    <location>
        <begin position="131"/>
        <end position="156"/>
    </location>
</feature>
<feature type="transmembrane region" description="Helical" evidence="1">
    <location>
        <begin position="7"/>
        <end position="26"/>
    </location>
</feature>
<dbReference type="InterPro" id="IPR014509">
    <property type="entry name" value="YjdF-like"/>
</dbReference>
<dbReference type="Pfam" id="PF09997">
    <property type="entry name" value="DUF2238"/>
    <property type="match status" value="1"/>
</dbReference>
<dbReference type="EMBL" id="CAKKMG010000027">
    <property type="protein sequence ID" value="CAH0219343.1"/>
    <property type="molecule type" value="Genomic_DNA"/>
</dbReference>